<dbReference type="Proteomes" id="UP000799770">
    <property type="component" value="Unassembled WGS sequence"/>
</dbReference>
<name>A0A6A5Z3X7_9PLEO</name>
<evidence type="ECO:0000313" key="3">
    <source>
        <dbReference type="EMBL" id="KAF2113764.1"/>
    </source>
</evidence>
<evidence type="ECO:0000313" key="4">
    <source>
        <dbReference type="Proteomes" id="UP000799770"/>
    </source>
</evidence>
<dbReference type="EMBL" id="ML977327">
    <property type="protein sequence ID" value="KAF2113764.1"/>
    <property type="molecule type" value="Genomic_DNA"/>
</dbReference>
<organism evidence="3 4">
    <name type="scientific">Lophiotrema nucula</name>
    <dbReference type="NCBI Taxonomy" id="690887"/>
    <lineage>
        <taxon>Eukaryota</taxon>
        <taxon>Fungi</taxon>
        <taxon>Dikarya</taxon>
        <taxon>Ascomycota</taxon>
        <taxon>Pezizomycotina</taxon>
        <taxon>Dothideomycetes</taxon>
        <taxon>Pleosporomycetidae</taxon>
        <taxon>Pleosporales</taxon>
        <taxon>Lophiotremataceae</taxon>
        <taxon>Lophiotrema</taxon>
    </lineage>
</organism>
<feature type="region of interest" description="Disordered" evidence="2">
    <location>
        <begin position="115"/>
        <end position="192"/>
    </location>
</feature>
<protein>
    <submittedName>
        <fullName evidence="3">Uncharacterized protein</fullName>
    </submittedName>
</protein>
<feature type="compositionally biased region" description="Polar residues" evidence="2">
    <location>
        <begin position="170"/>
        <end position="181"/>
    </location>
</feature>
<dbReference type="AlphaFoldDB" id="A0A6A5Z3X7"/>
<evidence type="ECO:0000256" key="1">
    <source>
        <dbReference type="SAM" id="Coils"/>
    </source>
</evidence>
<feature type="compositionally biased region" description="Basic and acidic residues" evidence="2">
    <location>
        <begin position="128"/>
        <end position="137"/>
    </location>
</feature>
<accession>A0A6A5Z3X7</accession>
<proteinExistence type="predicted"/>
<feature type="coiled-coil region" evidence="1">
    <location>
        <begin position="6"/>
        <end position="82"/>
    </location>
</feature>
<feature type="compositionally biased region" description="Low complexity" evidence="2">
    <location>
        <begin position="182"/>
        <end position="192"/>
    </location>
</feature>
<evidence type="ECO:0000256" key="2">
    <source>
        <dbReference type="SAM" id="MobiDB-lite"/>
    </source>
</evidence>
<gene>
    <name evidence="3" type="ORF">BDV96DRAFT_648008</name>
</gene>
<keyword evidence="1" id="KW-0175">Coiled coil</keyword>
<reference evidence="3" key="1">
    <citation type="journal article" date="2020" name="Stud. Mycol.">
        <title>101 Dothideomycetes genomes: a test case for predicting lifestyles and emergence of pathogens.</title>
        <authorList>
            <person name="Haridas S."/>
            <person name="Albert R."/>
            <person name="Binder M."/>
            <person name="Bloem J."/>
            <person name="Labutti K."/>
            <person name="Salamov A."/>
            <person name="Andreopoulos B."/>
            <person name="Baker S."/>
            <person name="Barry K."/>
            <person name="Bills G."/>
            <person name="Bluhm B."/>
            <person name="Cannon C."/>
            <person name="Castanera R."/>
            <person name="Culley D."/>
            <person name="Daum C."/>
            <person name="Ezra D."/>
            <person name="Gonzalez J."/>
            <person name="Henrissat B."/>
            <person name="Kuo A."/>
            <person name="Liang C."/>
            <person name="Lipzen A."/>
            <person name="Lutzoni F."/>
            <person name="Magnuson J."/>
            <person name="Mondo S."/>
            <person name="Nolan M."/>
            <person name="Ohm R."/>
            <person name="Pangilinan J."/>
            <person name="Park H.-J."/>
            <person name="Ramirez L."/>
            <person name="Alfaro M."/>
            <person name="Sun H."/>
            <person name="Tritt A."/>
            <person name="Yoshinaga Y."/>
            <person name="Zwiers L.-H."/>
            <person name="Turgeon B."/>
            <person name="Goodwin S."/>
            <person name="Spatafora J."/>
            <person name="Crous P."/>
            <person name="Grigoriev I."/>
        </authorList>
    </citation>
    <scope>NUCLEOTIDE SEQUENCE</scope>
    <source>
        <strain evidence="3">CBS 627.86</strain>
    </source>
</reference>
<sequence>MSALVLERLTTQLVSLESRTRQLEEELHTSRTEASELRAKVTQLTDHGRFLESDHELSVNVLREQEDEISHLKATVATQTKNMPSIINNNITIQNCSNCNVTVIGDGTVTRDSDVEIENSMRGTHRLGRSERYDRSRSSMPKEWTRDGSTSKEASSDDSMSEGREIVDRSPSTSDQQQHLLSSNDSDSTSSSIPYFLGYYDPPRIATDHPHIRHLPTWRTCTDSGLARRAVCDTRQASACVRGI</sequence>
<keyword evidence="4" id="KW-1185">Reference proteome</keyword>